<organism evidence="2 3">
    <name type="scientific">Fukomys damarensis</name>
    <name type="common">Damaraland mole rat</name>
    <name type="synonym">Cryptomys damarensis</name>
    <dbReference type="NCBI Taxonomy" id="885580"/>
    <lineage>
        <taxon>Eukaryota</taxon>
        <taxon>Metazoa</taxon>
        <taxon>Chordata</taxon>
        <taxon>Craniata</taxon>
        <taxon>Vertebrata</taxon>
        <taxon>Euteleostomi</taxon>
        <taxon>Mammalia</taxon>
        <taxon>Eutheria</taxon>
        <taxon>Euarchontoglires</taxon>
        <taxon>Glires</taxon>
        <taxon>Rodentia</taxon>
        <taxon>Hystricomorpha</taxon>
        <taxon>Bathyergidae</taxon>
        <taxon>Fukomys</taxon>
    </lineage>
</organism>
<protein>
    <submittedName>
        <fullName evidence="2">60S ribosomal protein L29</fullName>
    </submittedName>
</protein>
<gene>
    <name evidence="2" type="ORF">H920_10489</name>
</gene>
<keyword evidence="2" id="KW-0687">Ribonucleoprotein</keyword>
<dbReference type="AlphaFoldDB" id="A0A091DCY5"/>
<feature type="compositionally biased region" description="Low complexity" evidence="1">
    <location>
        <begin position="64"/>
        <end position="83"/>
    </location>
</feature>
<feature type="region of interest" description="Disordered" evidence="1">
    <location>
        <begin position="46"/>
        <end position="123"/>
    </location>
</feature>
<feature type="region of interest" description="Disordered" evidence="1">
    <location>
        <begin position="135"/>
        <end position="154"/>
    </location>
</feature>
<evidence type="ECO:0000256" key="1">
    <source>
        <dbReference type="SAM" id="MobiDB-lite"/>
    </source>
</evidence>
<proteinExistence type="predicted"/>
<name>A0A091DCY5_FUKDA</name>
<dbReference type="GO" id="GO:0005840">
    <property type="term" value="C:ribosome"/>
    <property type="evidence" value="ECO:0007669"/>
    <property type="project" value="UniProtKB-KW"/>
</dbReference>
<dbReference type="EMBL" id="KN122816">
    <property type="protein sequence ID" value="KFO28115.1"/>
    <property type="molecule type" value="Genomic_DNA"/>
</dbReference>
<keyword evidence="3" id="KW-1185">Reference proteome</keyword>
<sequence length="159" mass="16352">MASRDPDCKGEDPKLPRNMCFAKKHKKTGLKKVQGNNARAVYVCTEAVKAPDNPKEARPEAPKVTTSSLPATPSPSSGSTAVPRLAGLQALPAKDSGSNQSPGSGCRSTSAPAQVPKGTQGPCEGCAVRASMGRCEDRRTGVTPGLPSAGGWGPPLLFI</sequence>
<dbReference type="Proteomes" id="UP000028990">
    <property type="component" value="Unassembled WGS sequence"/>
</dbReference>
<reference evidence="2 3" key="1">
    <citation type="submission" date="2013-11" db="EMBL/GenBank/DDBJ databases">
        <title>The Damaraland mole rat (Fukomys damarensis) genome and evolution of African mole rats.</title>
        <authorList>
            <person name="Gladyshev V.N."/>
            <person name="Fang X."/>
        </authorList>
    </citation>
    <scope>NUCLEOTIDE SEQUENCE [LARGE SCALE GENOMIC DNA]</scope>
    <source>
        <tissue evidence="2">Liver</tissue>
    </source>
</reference>
<accession>A0A091DCY5</accession>
<keyword evidence="2" id="KW-0689">Ribosomal protein</keyword>
<feature type="compositionally biased region" description="Basic and acidic residues" evidence="1">
    <location>
        <begin position="52"/>
        <end position="61"/>
    </location>
</feature>
<evidence type="ECO:0000313" key="3">
    <source>
        <dbReference type="Proteomes" id="UP000028990"/>
    </source>
</evidence>
<evidence type="ECO:0000313" key="2">
    <source>
        <dbReference type="EMBL" id="KFO28115.1"/>
    </source>
</evidence>
<feature type="compositionally biased region" description="Polar residues" evidence="1">
    <location>
        <begin position="96"/>
        <end position="112"/>
    </location>
</feature>